<name>A0A8R2H3U4_ACYPI</name>
<evidence type="ECO:0000313" key="3">
    <source>
        <dbReference type="EnsemblMetazoa" id="XP_016656157.1"/>
    </source>
</evidence>
<proteinExistence type="predicted"/>
<evidence type="ECO:0000256" key="1">
    <source>
        <dbReference type="ARBA" id="ARBA00022729"/>
    </source>
</evidence>
<dbReference type="AlphaFoldDB" id="A0A8R2H3U4"/>
<dbReference type="InterPro" id="IPR036846">
    <property type="entry name" value="GM2-AP_sf"/>
</dbReference>
<dbReference type="EnsemblMetazoa" id="XM_016800668.2">
    <property type="protein sequence ID" value="XP_016656157.1"/>
    <property type="gene ID" value="LOC107882394"/>
</dbReference>
<dbReference type="GeneID" id="107882394"/>
<evidence type="ECO:0000313" key="4">
    <source>
        <dbReference type="Proteomes" id="UP000007819"/>
    </source>
</evidence>
<dbReference type="OrthoDB" id="6613462at2759"/>
<sequence>MLEMKCLLIITLVVFVTVVISDTGKPLFLPQLPVGKYRIKFLAMMRCTSVPSNNINQFNFYLSKKTTNTSEIKGNITHLEQFDDSLDLEFDFAVKDSIGGWKENAYFYKTPKACSALKMFFGRAWTPIMDGLGIYNATCPIPVGFYKGPGINTAVFELTNFPKTFFYGTYRFSAHFTKQKIVYGCFMAIVEVKRPWETD</sequence>
<keyword evidence="1 2" id="KW-0732">Signal</keyword>
<feature type="chain" id="PRO_5035798844" evidence="2">
    <location>
        <begin position="22"/>
        <end position="199"/>
    </location>
</feature>
<keyword evidence="4" id="KW-1185">Reference proteome</keyword>
<accession>A0A8R2H3U4</accession>
<dbReference type="Gene3D" id="2.70.220.10">
    <property type="entry name" value="Ganglioside GM2 activator"/>
    <property type="match status" value="1"/>
</dbReference>
<evidence type="ECO:0000256" key="2">
    <source>
        <dbReference type="SAM" id="SignalP"/>
    </source>
</evidence>
<dbReference type="KEGG" id="api:107882394"/>
<reference evidence="3" key="2">
    <citation type="submission" date="2022-06" db="UniProtKB">
        <authorList>
            <consortium name="EnsemblMetazoa"/>
        </authorList>
    </citation>
    <scope>IDENTIFICATION</scope>
</reference>
<reference evidence="4" key="1">
    <citation type="submission" date="2010-06" db="EMBL/GenBank/DDBJ databases">
        <authorList>
            <person name="Jiang H."/>
            <person name="Abraham K."/>
            <person name="Ali S."/>
            <person name="Alsbrooks S.L."/>
            <person name="Anim B.N."/>
            <person name="Anosike U.S."/>
            <person name="Attaway T."/>
            <person name="Bandaranaike D.P."/>
            <person name="Battles P.K."/>
            <person name="Bell S.N."/>
            <person name="Bell A.V."/>
            <person name="Beltran B."/>
            <person name="Bickham C."/>
            <person name="Bustamante Y."/>
            <person name="Caleb T."/>
            <person name="Canada A."/>
            <person name="Cardenas V."/>
            <person name="Carter K."/>
            <person name="Chacko J."/>
            <person name="Chandrabose M.N."/>
            <person name="Chavez D."/>
            <person name="Chavez A."/>
            <person name="Chen L."/>
            <person name="Chu H.-S."/>
            <person name="Claassen K.J."/>
            <person name="Cockrell R."/>
            <person name="Collins M."/>
            <person name="Cooper J.A."/>
            <person name="Cree A."/>
            <person name="Curry S.M."/>
            <person name="Da Y."/>
            <person name="Dao M.D."/>
            <person name="Das B."/>
            <person name="Davila M.-L."/>
            <person name="Davy-Carroll L."/>
            <person name="Denson S."/>
            <person name="Dinh H."/>
            <person name="Ebong V.E."/>
            <person name="Edwards J.R."/>
            <person name="Egan A."/>
            <person name="El-Daye J."/>
            <person name="Escobedo L."/>
            <person name="Fernandez S."/>
            <person name="Fernando P.R."/>
            <person name="Flagg N."/>
            <person name="Forbes L.D."/>
            <person name="Fowler R.G."/>
            <person name="Fu Q."/>
            <person name="Gabisi R.A."/>
            <person name="Ganer J."/>
            <person name="Garbino Pronczuk A."/>
            <person name="Garcia R.M."/>
            <person name="Garner T."/>
            <person name="Garrett T.E."/>
            <person name="Gonzalez D.A."/>
            <person name="Hamid H."/>
            <person name="Hawkins E.S."/>
            <person name="Hirani K."/>
            <person name="Hogues M.E."/>
            <person name="Hollins B."/>
            <person name="Hsiao C.-H."/>
            <person name="Jabil R."/>
            <person name="James M.L."/>
            <person name="Jhangiani S.N."/>
            <person name="Johnson B."/>
            <person name="Johnson Q."/>
            <person name="Joshi V."/>
            <person name="Kalu J.B."/>
            <person name="Kam C."/>
            <person name="Kashfia A."/>
            <person name="Keebler J."/>
            <person name="Kisamo H."/>
            <person name="Kovar C.L."/>
            <person name="Lago L.A."/>
            <person name="Lai C.-Y."/>
            <person name="Laidlaw J."/>
            <person name="Lara F."/>
            <person name="Le T.-K."/>
            <person name="Lee S.L."/>
            <person name="Legall F.H."/>
            <person name="Lemon S.J."/>
            <person name="Lewis L.R."/>
            <person name="Li B."/>
            <person name="Liu Y."/>
            <person name="Liu Y.-S."/>
            <person name="Lopez J."/>
            <person name="Lozado R.J."/>
            <person name="Lu J."/>
            <person name="Madu R.C."/>
            <person name="Maheshwari M."/>
            <person name="Maheshwari R."/>
            <person name="Malloy K."/>
            <person name="Martinez E."/>
            <person name="Mathew T."/>
            <person name="Mercado I.C."/>
            <person name="Mercado C."/>
            <person name="Meyer B."/>
            <person name="Montgomery K."/>
            <person name="Morgan M.B."/>
            <person name="Munidasa M."/>
            <person name="Nazareth L.V."/>
            <person name="Nelson J."/>
            <person name="Ng B.M."/>
            <person name="Nguyen N.B."/>
            <person name="Nguyen P.Q."/>
            <person name="Nguyen T."/>
            <person name="Obregon M."/>
            <person name="Okwuonu G.O."/>
            <person name="Onwere C.G."/>
            <person name="Orozco G."/>
            <person name="Parra A."/>
            <person name="Patel S."/>
            <person name="Patil S."/>
            <person name="Perez A."/>
            <person name="Perez Y."/>
            <person name="Pham C."/>
            <person name="Primus E.L."/>
            <person name="Pu L.-L."/>
            <person name="Puazo M."/>
            <person name="Qin X."/>
            <person name="Quiroz J.B."/>
            <person name="Reese J."/>
            <person name="Richards S."/>
            <person name="Rives C.M."/>
            <person name="Robberts R."/>
            <person name="Ruiz S.J."/>
            <person name="Ruiz M.J."/>
            <person name="Santibanez J."/>
            <person name="Schneider B.W."/>
            <person name="Sisson I."/>
            <person name="Smith M."/>
            <person name="Sodergren E."/>
            <person name="Song X.-Z."/>
            <person name="Song B.B."/>
            <person name="Summersgill H."/>
            <person name="Thelus R."/>
            <person name="Thornton R.D."/>
            <person name="Trejos Z.Y."/>
            <person name="Usmani K."/>
            <person name="Vattathil S."/>
            <person name="Villasana D."/>
            <person name="Walker D.L."/>
            <person name="Wang S."/>
            <person name="Wang K."/>
            <person name="White C.S."/>
            <person name="Williams A.C."/>
            <person name="Williamson J."/>
            <person name="Wilson K."/>
            <person name="Woghiren I.O."/>
            <person name="Woodworth J.R."/>
            <person name="Worley K.C."/>
            <person name="Wright R.A."/>
            <person name="Wu W."/>
            <person name="Young L."/>
            <person name="Zhang L."/>
            <person name="Zhang J."/>
            <person name="Zhu Y."/>
            <person name="Muzny D.M."/>
            <person name="Weinstock G."/>
            <person name="Gibbs R.A."/>
        </authorList>
    </citation>
    <scope>NUCLEOTIDE SEQUENCE [LARGE SCALE GENOMIC DNA]</scope>
    <source>
        <strain evidence="4">LSR1</strain>
    </source>
</reference>
<dbReference type="RefSeq" id="XP_016656157.1">
    <property type="nucleotide sequence ID" value="XM_016800668.1"/>
</dbReference>
<organism evidence="3 4">
    <name type="scientific">Acyrthosiphon pisum</name>
    <name type="common">Pea aphid</name>
    <dbReference type="NCBI Taxonomy" id="7029"/>
    <lineage>
        <taxon>Eukaryota</taxon>
        <taxon>Metazoa</taxon>
        <taxon>Ecdysozoa</taxon>
        <taxon>Arthropoda</taxon>
        <taxon>Hexapoda</taxon>
        <taxon>Insecta</taxon>
        <taxon>Pterygota</taxon>
        <taxon>Neoptera</taxon>
        <taxon>Paraneoptera</taxon>
        <taxon>Hemiptera</taxon>
        <taxon>Sternorrhyncha</taxon>
        <taxon>Aphidomorpha</taxon>
        <taxon>Aphidoidea</taxon>
        <taxon>Aphididae</taxon>
        <taxon>Macrosiphini</taxon>
        <taxon>Acyrthosiphon</taxon>
    </lineage>
</organism>
<feature type="signal peptide" evidence="2">
    <location>
        <begin position="1"/>
        <end position="21"/>
    </location>
</feature>
<protein>
    <submittedName>
        <fullName evidence="3">Uncharacterized protein</fullName>
    </submittedName>
</protein>
<dbReference type="Proteomes" id="UP000007819">
    <property type="component" value="Chromosome A2"/>
</dbReference>